<proteinExistence type="predicted"/>
<dbReference type="EMBL" id="JAHQXE010000010">
    <property type="protein sequence ID" value="MBV0903933.1"/>
    <property type="molecule type" value="Genomic_DNA"/>
</dbReference>
<dbReference type="RefSeq" id="WP_217284989.1">
    <property type="nucleotide sequence ID" value="NZ_JAHQXE010000010.1"/>
</dbReference>
<gene>
    <name evidence="1" type="ORF">KTS37_19280</name>
</gene>
<evidence type="ECO:0000313" key="2">
    <source>
        <dbReference type="Proteomes" id="UP001166304"/>
    </source>
</evidence>
<organism evidence="1 2">
    <name type="scientific">Haloarcula salina</name>
    <dbReference type="NCBI Taxonomy" id="1429914"/>
    <lineage>
        <taxon>Archaea</taxon>
        <taxon>Methanobacteriati</taxon>
        <taxon>Methanobacteriota</taxon>
        <taxon>Stenosarchaea group</taxon>
        <taxon>Halobacteria</taxon>
        <taxon>Halobacteriales</taxon>
        <taxon>Haloarculaceae</taxon>
        <taxon>Haloarcula</taxon>
    </lineage>
</organism>
<evidence type="ECO:0000313" key="1">
    <source>
        <dbReference type="EMBL" id="MBV0903933.1"/>
    </source>
</evidence>
<sequence>MAPDQSGMPRANVRVPTNLQESAELLARYRDTRNDAWSKSRVVREALKDYLPRQQDLPPEARDLLDDDLLANAGGELTVDAVEEADH</sequence>
<accession>A0AA41G5K9</accession>
<protein>
    <submittedName>
        <fullName evidence="1">Uncharacterized protein</fullName>
    </submittedName>
</protein>
<dbReference type="Proteomes" id="UP001166304">
    <property type="component" value="Unassembled WGS sequence"/>
</dbReference>
<name>A0AA41G5K9_9EURY</name>
<reference evidence="1" key="1">
    <citation type="submission" date="2021-06" db="EMBL/GenBank/DDBJ databases">
        <title>New haloarchaea isolates fom saline soil.</title>
        <authorList>
            <person name="Duran-Viseras A."/>
            <person name="Sanchez-Porro C.S."/>
            <person name="Ventosa A."/>
        </authorList>
    </citation>
    <scope>NUCLEOTIDE SEQUENCE</scope>
    <source>
        <strain evidence="1">JCM 18369</strain>
    </source>
</reference>
<dbReference type="AlphaFoldDB" id="A0AA41G5K9"/>
<keyword evidence="2" id="KW-1185">Reference proteome</keyword>
<comment type="caution">
    <text evidence="1">The sequence shown here is derived from an EMBL/GenBank/DDBJ whole genome shotgun (WGS) entry which is preliminary data.</text>
</comment>